<sequence>MMLLQIFFIIVLISMGLASSFYFIHLPDIRVQMSAAYDDDIQKKPIFGKVTEISNNFTVGVNGSLVVSLAFIYPNSTDQTTHEDGVHYMSVVCPIRSPVIILPVSDYTRFNDTDSSMNLTKLSGIVYCQTSNMSDINSEKSINEQLVDANLASLDVNGCNDTTFLWIREFDYYYYC</sequence>
<accession>A0A484ID51</accession>
<organism evidence="1 2">
    <name type="scientific">Candidatus Nitrosocosmicus franklandianus</name>
    <dbReference type="NCBI Taxonomy" id="1798806"/>
    <lineage>
        <taxon>Archaea</taxon>
        <taxon>Nitrososphaerota</taxon>
        <taxon>Nitrososphaeria</taxon>
        <taxon>Nitrososphaerales</taxon>
        <taxon>Nitrososphaeraceae</taxon>
        <taxon>Candidatus Nitrosocosmicus</taxon>
    </lineage>
</organism>
<evidence type="ECO:0000313" key="1">
    <source>
        <dbReference type="EMBL" id="VFJ12914.1"/>
    </source>
</evidence>
<dbReference type="Proteomes" id="UP000294299">
    <property type="component" value="Chromosome NFRAN"/>
</dbReference>
<dbReference type="AlphaFoldDB" id="A0A484ID51"/>
<keyword evidence="2" id="KW-1185">Reference proteome</keyword>
<evidence type="ECO:0000313" key="2">
    <source>
        <dbReference type="Proteomes" id="UP000294299"/>
    </source>
</evidence>
<reference evidence="1 2" key="1">
    <citation type="submission" date="2019-02" db="EMBL/GenBank/DDBJ databases">
        <authorList>
            <person name="Lehtovirta-Morley E L."/>
        </authorList>
    </citation>
    <scope>NUCLEOTIDE SEQUENCE [LARGE SCALE GENOMIC DNA]</scope>
    <source>
        <strain evidence="1">NFRAN1</strain>
    </source>
</reference>
<gene>
    <name evidence="1" type="ORF">NFRAN_0592</name>
</gene>
<protein>
    <submittedName>
        <fullName evidence="1">Uncharacterized protein</fullName>
    </submittedName>
</protein>
<name>A0A484ID51_9ARCH</name>
<dbReference type="EMBL" id="LR216287">
    <property type="protein sequence ID" value="VFJ12914.1"/>
    <property type="molecule type" value="Genomic_DNA"/>
</dbReference>
<proteinExistence type="predicted"/>
<dbReference type="KEGG" id="nfn:NFRAN_0592"/>